<dbReference type="AlphaFoldDB" id="A0A4R3PUQ1"/>
<dbReference type="Proteomes" id="UP000294576">
    <property type="component" value="Unassembled WGS sequence"/>
</dbReference>
<protein>
    <submittedName>
        <fullName evidence="1">Uncharacterized protein</fullName>
    </submittedName>
</protein>
<name>A0A4R3PUQ1_RHISU</name>
<evidence type="ECO:0000313" key="2">
    <source>
        <dbReference type="Proteomes" id="UP000294576"/>
    </source>
</evidence>
<accession>A0A4R3PUQ1</accession>
<dbReference type="EMBL" id="SMBH01000024">
    <property type="protein sequence ID" value="TCU09653.1"/>
    <property type="molecule type" value="Genomic_DNA"/>
</dbReference>
<comment type="caution">
    <text evidence="1">The sequence shown here is derived from an EMBL/GenBank/DDBJ whole genome shotgun (WGS) entry which is preliminary data.</text>
</comment>
<gene>
    <name evidence="1" type="ORF">EV132_12453</name>
</gene>
<sequence length="208" mass="22148">MPGLELYAARPSLHSASFSFLTSKPDRESCAAACSCRMTVSGSTASSVGARPSRALRAASGGIAAGCKYRSFWGLSPNDRTCSFVRNRPCRAECHVLTLMVRDSGDRAAALAKGLRPSVEYGRPAARHDSKQAELQDVPAEVQKSAAFDEKMHAVSLASIDPDLPAEINAAAAAAERSTLCRSAAKEETGKRVFTCLSWTRHERSVGS</sequence>
<reference evidence="1 2" key="1">
    <citation type="submission" date="2019-03" db="EMBL/GenBank/DDBJ databases">
        <title>Genomic Encyclopedia of Type Strains, Phase IV (KMG-V): Genome sequencing to study the core and pangenomes of soil and plant-associated prokaryotes.</title>
        <authorList>
            <person name="Whitman W."/>
        </authorList>
    </citation>
    <scope>NUCLEOTIDE SEQUENCE [LARGE SCALE GENOMIC DNA]</scope>
    <source>
        <strain evidence="1 2">Hc14</strain>
    </source>
</reference>
<proteinExistence type="predicted"/>
<organism evidence="1 2">
    <name type="scientific">Rhizobium sullae</name>
    <name type="common">Rhizobium hedysari</name>
    <dbReference type="NCBI Taxonomy" id="50338"/>
    <lineage>
        <taxon>Bacteria</taxon>
        <taxon>Pseudomonadati</taxon>
        <taxon>Pseudomonadota</taxon>
        <taxon>Alphaproteobacteria</taxon>
        <taxon>Hyphomicrobiales</taxon>
        <taxon>Rhizobiaceae</taxon>
        <taxon>Rhizobium/Agrobacterium group</taxon>
        <taxon>Rhizobium</taxon>
    </lineage>
</organism>
<evidence type="ECO:0000313" key="1">
    <source>
        <dbReference type="EMBL" id="TCU09653.1"/>
    </source>
</evidence>